<comment type="caution">
    <text evidence="6">The sequence shown here is derived from an EMBL/GenBank/DDBJ whole genome shotgun (WGS) entry which is preliminary data.</text>
</comment>
<sequence>MTTKMSTRGTHSVPPQPTETRRGLPVYESGRVPDYLMTQRQVKEAGRRLTPGQKPRAYLWCNLRHQGWQQVDLFHIEDTRAVRLSPLQQAQKLARRTCILCATVAADPLPERDRPHHPWLPLSGRICTPCDDAHDERWRRTCGRCETEFQQPDSVVHRQCAACREIRQHGQDLAYRLARRHCPDCTVQTATREEIAAADDLGQAFGYPRTCDGCIAERQQQVEDARRAEERARWDELGPVREWARQVIAAPHEYAILDTETTGLESDAAVVEISITDGAGTVLLDTLVHPGRPIPEDSTAIHGITDQEVSRAPSFGAILPRITAALQGRKVIIYNREFDTSVLAYELDRHHQKQAPALPGTDAWSGRLRHPAAEEWMADQQWSRCAMDAYAVHVGEWSYWGGWRWQRLNGGHRALSDCRAVVDCIREMADTPDPF</sequence>
<dbReference type="SUPFAM" id="SSF53098">
    <property type="entry name" value="Ribonuclease H-like"/>
    <property type="match status" value="1"/>
</dbReference>
<dbReference type="PANTHER" id="PTHR30231">
    <property type="entry name" value="DNA POLYMERASE III SUBUNIT EPSILON"/>
    <property type="match status" value="1"/>
</dbReference>
<evidence type="ECO:0000313" key="7">
    <source>
        <dbReference type="Proteomes" id="UP001598251"/>
    </source>
</evidence>
<dbReference type="Proteomes" id="UP001598251">
    <property type="component" value="Unassembled WGS sequence"/>
</dbReference>
<dbReference type="InterPro" id="IPR013520">
    <property type="entry name" value="Ribonucl_H"/>
</dbReference>
<evidence type="ECO:0000256" key="3">
    <source>
        <dbReference type="ARBA" id="ARBA00022839"/>
    </source>
</evidence>
<feature type="compositionally biased region" description="Polar residues" evidence="4">
    <location>
        <begin position="1"/>
        <end position="10"/>
    </location>
</feature>
<evidence type="ECO:0000256" key="4">
    <source>
        <dbReference type="SAM" id="MobiDB-lite"/>
    </source>
</evidence>
<evidence type="ECO:0000259" key="5">
    <source>
        <dbReference type="SMART" id="SM00479"/>
    </source>
</evidence>
<evidence type="ECO:0000256" key="1">
    <source>
        <dbReference type="ARBA" id="ARBA00022722"/>
    </source>
</evidence>
<evidence type="ECO:0000256" key="2">
    <source>
        <dbReference type="ARBA" id="ARBA00022801"/>
    </source>
</evidence>
<dbReference type="CDD" id="cd06127">
    <property type="entry name" value="DEDDh"/>
    <property type="match status" value="1"/>
</dbReference>
<proteinExistence type="predicted"/>
<dbReference type="InterPro" id="IPR012337">
    <property type="entry name" value="RNaseH-like_sf"/>
</dbReference>
<reference evidence="6 7" key="1">
    <citation type="submission" date="2024-09" db="EMBL/GenBank/DDBJ databases">
        <title>The Natural Products Discovery Center: Release of the First 8490 Sequenced Strains for Exploring Actinobacteria Biosynthetic Diversity.</title>
        <authorList>
            <person name="Kalkreuter E."/>
            <person name="Kautsar S.A."/>
            <person name="Yang D."/>
            <person name="Bader C.D."/>
            <person name="Teijaro C.N."/>
            <person name="Fluegel L."/>
            <person name="Davis C.M."/>
            <person name="Simpson J.R."/>
            <person name="Lauterbach L."/>
            <person name="Steele A.D."/>
            <person name="Gui C."/>
            <person name="Meng S."/>
            <person name="Li G."/>
            <person name="Viehrig K."/>
            <person name="Ye F."/>
            <person name="Su P."/>
            <person name="Kiefer A.F."/>
            <person name="Nichols A."/>
            <person name="Cepeda A.J."/>
            <person name="Yan W."/>
            <person name="Fan B."/>
            <person name="Jiang Y."/>
            <person name="Adhikari A."/>
            <person name="Zheng C.-J."/>
            <person name="Schuster L."/>
            <person name="Cowan T.M."/>
            <person name="Smanski M.J."/>
            <person name="Chevrette M.G."/>
            <person name="De Carvalho L.P.S."/>
            <person name="Shen B."/>
        </authorList>
    </citation>
    <scope>NUCLEOTIDE SEQUENCE [LARGE SCALE GENOMIC DNA]</scope>
    <source>
        <strain evidence="6 7">NPDC058546</strain>
    </source>
</reference>
<feature type="domain" description="Exonuclease" evidence="5">
    <location>
        <begin position="253"/>
        <end position="434"/>
    </location>
</feature>
<dbReference type="GO" id="GO:0004527">
    <property type="term" value="F:exonuclease activity"/>
    <property type="evidence" value="ECO:0007669"/>
    <property type="project" value="UniProtKB-KW"/>
</dbReference>
<accession>A0ABW6ETG2</accession>
<evidence type="ECO:0000313" key="6">
    <source>
        <dbReference type="EMBL" id="MFD4217660.1"/>
    </source>
</evidence>
<protein>
    <submittedName>
        <fullName evidence="6">Exonuclease domain-containing protein</fullName>
    </submittedName>
</protein>
<dbReference type="SMART" id="SM00479">
    <property type="entry name" value="EXOIII"/>
    <property type="match status" value="1"/>
</dbReference>
<dbReference type="Pfam" id="PF00929">
    <property type="entry name" value="RNase_T"/>
    <property type="match status" value="1"/>
</dbReference>
<gene>
    <name evidence="6" type="ORF">ACFWSS_32820</name>
</gene>
<keyword evidence="2" id="KW-0378">Hydrolase</keyword>
<dbReference type="Gene3D" id="3.30.420.10">
    <property type="entry name" value="Ribonuclease H-like superfamily/Ribonuclease H"/>
    <property type="match status" value="1"/>
</dbReference>
<keyword evidence="7" id="KW-1185">Reference proteome</keyword>
<keyword evidence="1" id="KW-0540">Nuclease</keyword>
<keyword evidence="3 6" id="KW-0269">Exonuclease</keyword>
<organism evidence="6 7">
    <name type="scientific">Streptomyces sindenensis</name>
    <dbReference type="NCBI Taxonomy" id="67363"/>
    <lineage>
        <taxon>Bacteria</taxon>
        <taxon>Bacillati</taxon>
        <taxon>Actinomycetota</taxon>
        <taxon>Actinomycetes</taxon>
        <taxon>Kitasatosporales</taxon>
        <taxon>Streptomycetaceae</taxon>
        <taxon>Streptomyces</taxon>
    </lineage>
</organism>
<dbReference type="EMBL" id="JBHXOF010000035">
    <property type="protein sequence ID" value="MFD4217660.1"/>
    <property type="molecule type" value="Genomic_DNA"/>
</dbReference>
<feature type="region of interest" description="Disordered" evidence="4">
    <location>
        <begin position="1"/>
        <end position="26"/>
    </location>
</feature>
<name>A0ABW6ETG2_9ACTN</name>
<dbReference type="RefSeq" id="WP_382917925.1">
    <property type="nucleotide sequence ID" value="NZ_JBHXOF010000035.1"/>
</dbReference>
<dbReference type="InterPro" id="IPR036397">
    <property type="entry name" value="RNaseH_sf"/>
</dbReference>
<dbReference type="PANTHER" id="PTHR30231:SF4">
    <property type="entry name" value="PROTEIN NEN2"/>
    <property type="match status" value="1"/>
</dbReference>